<name>D2SBP2_GEOOG</name>
<feature type="compositionally biased region" description="Basic and acidic residues" evidence="1">
    <location>
        <begin position="56"/>
        <end position="66"/>
    </location>
</feature>
<evidence type="ECO:0000313" key="2">
    <source>
        <dbReference type="EMBL" id="ADB76149.1"/>
    </source>
</evidence>
<evidence type="ECO:0000256" key="1">
    <source>
        <dbReference type="SAM" id="MobiDB-lite"/>
    </source>
</evidence>
<feature type="region of interest" description="Disordered" evidence="1">
    <location>
        <begin position="56"/>
        <end position="123"/>
    </location>
</feature>
<dbReference type="KEGG" id="gob:Gobs_3561"/>
<dbReference type="RefSeq" id="WP_012949574.1">
    <property type="nucleotide sequence ID" value="NC_013757.1"/>
</dbReference>
<reference evidence="3" key="2">
    <citation type="submission" date="2010-01" db="EMBL/GenBank/DDBJ databases">
        <title>The complete genome of Geodermatophilus obscurus DSM 43160.</title>
        <authorList>
            <consortium name="US DOE Joint Genome Institute (JGI-PGF)"/>
            <person name="Lucas S."/>
            <person name="Copeland A."/>
            <person name="Lapidus A."/>
            <person name="Glavina del Rio T."/>
            <person name="Dalin E."/>
            <person name="Tice H."/>
            <person name="Bruce D."/>
            <person name="Goodwin L."/>
            <person name="Pitluck S."/>
            <person name="Kyrpides N."/>
            <person name="Mavromatis K."/>
            <person name="Ivanova N."/>
            <person name="Munk A.C."/>
            <person name="Brettin T."/>
            <person name="Detter J.C."/>
            <person name="Han C."/>
            <person name="Larimer F."/>
            <person name="Land M."/>
            <person name="Hauser L."/>
            <person name="Markowitz V."/>
            <person name="Cheng J.-F."/>
            <person name="Hugenholtz P."/>
            <person name="Woyke T."/>
            <person name="Wu D."/>
            <person name="Jando M."/>
            <person name="Schneider S."/>
            <person name="Klenk H.-P."/>
            <person name="Eisen J.A."/>
        </authorList>
    </citation>
    <scope>NUCLEOTIDE SEQUENCE [LARGE SCALE GENOMIC DNA]</scope>
    <source>
        <strain evidence="3">ATCC 25078 / DSM 43160 / JCM 3152 / KCC A-0152 / KCTC 9177 / NBRC 13315 / NRRL B-3577 / G-20</strain>
    </source>
</reference>
<reference evidence="2 3" key="1">
    <citation type="journal article" date="2010" name="Stand. Genomic Sci.">
        <title>Complete genome sequence of Geodermatophilus obscurus type strain (G-20).</title>
        <authorList>
            <person name="Ivanova N."/>
            <person name="Sikorski J."/>
            <person name="Jando M."/>
            <person name="Munk C."/>
            <person name="Lapidus A."/>
            <person name="Glavina Del Rio T."/>
            <person name="Copeland A."/>
            <person name="Tice H."/>
            <person name="Cheng J.-F."/>
            <person name="Lucas S."/>
            <person name="Chen F."/>
            <person name="Nolan M."/>
            <person name="Bruce D."/>
            <person name="Goodwin L."/>
            <person name="Pitluck S."/>
            <person name="Mavromatis K."/>
            <person name="Mikhailova N."/>
            <person name="Pati A."/>
            <person name="Chen A."/>
            <person name="Palaniappan K."/>
            <person name="Land M."/>
            <person name="Hauser L."/>
            <person name="Chang Y.-J."/>
            <person name="Jeffries C.D."/>
            <person name="Meincke L."/>
            <person name="Brettin T."/>
            <person name="Detter J.C."/>
            <person name="Detter J.C."/>
            <person name="Rohde M."/>
            <person name="Goeker M."/>
            <person name="Bristow J."/>
            <person name="Eisen J.A."/>
            <person name="Markowitz V."/>
            <person name="Hugenholtz P."/>
            <person name="Kyrpides N.C."/>
            <person name="Klenk H.-P."/>
        </authorList>
    </citation>
    <scope>NUCLEOTIDE SEQUENCE [LARGE SCALE GENOMIC DNA]</scope>
    <source>
        <strain evidence="3">ATCC 25078 / DSM 43160 / JCM 3152 / KCC A-0152 / KCTC 9177 / NBRC 13315 / NRRL B-3577 / G-20</strain>
    </source>
</reference>
<evidence type="ECO:0000313" key="3">
    <source>
        <dbReference type="Proteomes" id="UP000001382"/>
    </source>
</evidence>
<organism evidence="2 3">
    <name type="scientific">Geodermatophilus obscurus (strain ATCC 25078 / DSM 43160 / JCM 3152 / CCUG 61914 / KCC A-0152 / KCTC 9177 / NBRC 13315 / NRRL B-3577 / G-20)</name>
    <dbReference type="NCBI Taxonomy" id="526225"/>
    <lineage>
        <taxon>Bacteria</taxon>
        <taxon>Bacillati</taxon>
        <taxon>Actinomycetota</taxon>
        <taxon>Actinomycetes</taxon>
        <taxon>Geodermatophilales</taxon>
        <taxon>Geodermatophilaceae</taxon>
        <taxon>Geodermatophilus</taxon>
    </lineage>
</organism>
<keyword evidence="3" id="KW-1185">Reference proteome</keyword>
<dbReference type="EMBL" id="CP001867">
    <property type="protein sequence ID" value="ADB76149.1"/>
    <property type="molecule type" value="Genomic_DNA"/>
</dbReference>
<dbReference type="HOGENOM" id="CLU_1803409_0_0_11"/>
<accession>D2SBP2</accession>
<dbReference type="eggNOG" id="COG3707">
    <property type="taxonomic scope" value="Bacteria"/>
</dbReference>
<gene>
    <name evidence="2" type="ordered locus">Gobs_3561</name>
</gene>
<dbReference type="Proteomes" id="UP000001382">
    <property type="component" value="Chromosome"/>
</dbReference>
<proteinExistence type="predicted"/>
<dbReference type="AlphaFoldDB" id="D2SBP2"/>
<feature type="compositionally biased region" description="Basic and acidic residues" evidence="1">
    <location>
        <begin position="73"/>
        <end position="85"/>
    </location>
</feature>
<protein>
    <submittedName>
        <fullName evidence="2">Uncharacterized protein</fullName>
    </submittedName>
</protein>
<sequence>MAAPEDDAGEGVGPTHDLADLMARTARRLREDHGDVGSTLQAITATAILVVPHAEECSTGRSEVEPRASTSDLPREVDALQERRLRPGGVLARGHSGPRRARGSRRADRSRSPSPAGARDRALHGFRAVSLTLQPAHPGASTS</sequence>
<dbReference type="OrthoDB" id="4629915at2"/>
<dbReference type="STRING" id="526225.Gobs_3561"/>